<evidence type="ECO:0000259" key="4">
    <source>
        <dbReference type="PROSITE" id="PS50042"/>
    </source>
</evidence>
<organism evidence="6 7">
    <name type="scientific">Leptospira fletcheri</name>
    <dbReference type="NCBI Taxonomy" id="2484981"/>
    <lineage>
        <taxon>Bacteria</taxon>
        <taxon>Pseudomonadati</taxon>
        <taxon>Spirochaetota</taxon>
        <taxon>Spirochaetia</taxon>
        <taxon>Leptospirales</taxon>
        <taxon>Leptospiraceae</taxon>
        <taxon>Leptospira</taxon>
    </lineage>
</organism>
<dbReference type="Pfam" id="PF00027">
    <property type="entry name" value="cNMP_binding"/>
    <property type="match status" value="1"/>
</dbReference>
<dbReference type="GO" id="GO:0003700">
    <property type="term" value="F:DNA-binding transcription factor activity"/>
    <property type="evidence" value="ECO:0007669"/>
    <property type="project" value="TreeGrafter"/>
</dbReference>
<dbReference type="PROSITE" id="PS51063">
    <property type="entry name" value="HTH_CRP_2"/>
    <property type="match status" value="1"/>
</dbReference>
<dbReference type="CDD" id="cd00038">
    <property type="entry name" value="CAP_ED"/>
    <property type="match status" value="1"/>
</dbReference>
<feature type="domain" description="HTH crp-type" evidence="5">
    <location>
        <begin position="154"/>
        <end position="223"/>
    </location>
</feature>
<dbReference type="InterPro" id="IPR018490">
    <property type="entry name" value="cNMP-bd_dom_sf"/>
</dbReference>
<dbReference type="Proteomes" id="UP000298458">
    <property type="component" value="Unassembled WGS sequence"/>
</dbReference>
<evidence type="ECO:0000256" key="3">
    <source>
        <dbReference type="ARBA" id="ARBA00023163"/>
    </source>
</evidence>
<feature type="domain" description="Cyclic nucleotide-binding" evidence="4">
    <location>
        <begin position="15"/>
        <end position="121"/>
    </location>
</feature>
<evidence type="ECO:0000313" key="7">
    <source>
        <dbReference type="Proteomes" id="UP000298458"/>
    </source>
</evidence>
<evidence type="ECO:0000256" key="2">
    <source>
        <dbReference type="ARBA" id="ARBA00023125"/>
    </source>
</evidence>
<dbReference type="Gene3D" id="1.10.10.10">
    <property type="entry name" value="Winged helix-like DNA-binding domain superfamily/Winged helix DNA-binding domain"/>
    <property type="match status" value="1"/>
</dbReference>
<dbReference type="Pfam" id="PF13545">
    <property type="entry name" value="HTH_Crp_2"/>
    <property type="match status" value="1"/>
</dbReference>
<dbReference type="PANTHER" id="PTHR24567:SF26">
    <property type="entry name" value="REGULATORY PROTEIN YEIL"/>
    <property type="match status" value="1"/>
</dbReference>
<dbReference type="PANTHER" id="PTHR24567">
    <property type="entry name" value="CRP FAMILY TRANSCRIPTIONAL REGULATORY PROTEIN"/>
    <property type="match status" value="1"/>
</dbReference>
<reference evidence="6" key="1">
    <citation type="journal article" date="2019" name="PLoS Negl. Trop. Dis.">
        <title>Revisiting the worldwide diversity of Leptospira species in the environment.</title>
        <authorList>
            <person name="Vincent A.T."/>
            <person name="Schiettekatte O."/>
            <person name="Bourhy P."/>
            <person name="Veyrier F.J."/>
            <person name="Picardeau M."/>
        </authorList>
    </citation>
    <scope>NUCLEOTIDE SEQUENCE [LARGE SCALE GENOMIC DNA]</scope>
    <source>
        <strain evidence="6">SSW15</strain>
    </source>
</reference>
<dbReference type="InterPro" id="IPR000595">
    <property type="entry name" value="cNMP-bd_dom"/>
</dbReference>
<proteinExistence type="predicted"/>
<protein>
    <submittedName>
        <fullName evidence="6">Crp/Fnr family transcriptional regulator</fullName>
    </submittedName>
</protein>
<dbReference type="InterPro" id="IPR012318">
    <property type="entry name" value="HTH_CRP"/>
</dbReference>
<dbReference type="SUPFAM" id="SSF51206">
    <property type="entry name" value="cAMP-binding domain-like"/>
    <property type="match status" value="1"/>
</dbReference>
<evidence type="ECO:0000259" key="5">
    <source>
        <dbReference type="PROSITE" id="PS51063"/>
    </source>
</evidence>
<dbReference type="PROSITE" id="PS50042">
    <property type="entry name" value="CNMP_BINDING_3"/>
    <property type="match status" value="1"/>
</dbReference>
<keyword evidence="1" id="KW-0805">Transcription regulation</keyword>
<dbReference type="EMBL" id="RQET01000004">
    <property type="protein sequence ID" value="TGK12521.1"/>
    <property type="molecule type" value="Genomic_DNA"/>
</dbReference>
<dbReference type="RefSeq" id="WP_135767918.1">
    <property type="nucleotide sequence ID" value="NZ_RQET01000004.1"/>
</dbReference>
<comment type="caution">
    <text evidence="6">The sequence shown here is derived from an EMBL/GenBank/DDBJ whole genome shotgun (WGS) entry which is preliminary data.</text>
</comment>
<dbReference type="GO" id="GO:0003677">
    <property type="term" value="F:DNA binding"/>
    <property type="evidence" value="ECO:0007669"/>
    <property type="project" value="UniProtKB-KW"/>
</dbReference>
<dbReference type="InterPro" id="IPR036390">
    <property type="entry name" value="WH_DNA-bd_sf"/>
</dbReference>
<dbReference type="GO" id="GO:0005829">
    <property type="term" value="C:cytosol"/>
    <property type="evidence" value="ECO:0007669"/>
    <property type="project" value="TreeGrafter"/>
</dbReference>
<evidence type="ECO:0000313" key="6">
    <source>
        <dbReference type="EMBL" id="TGK12521.1"/>
    </source>
</evidence>
<keyword evidence="3" id="KW-0804">Transcription</keyword>
<dbReference type="AlphaFoldDB" id="A0A4R9GJC6"/>
<keyword evidence="7" id="KW-1185">Reference proteome</keyword>
<dbReference type="SMART" id="SM00100">
    <property type="entry name" value="cNMP"/>
    <property type="match status" value="1"/>
</dbReference>
<keyword evidence="2" id="KW-0238">DNA-binding</keyword>
<evidence type="ECO:0000256" key="1">
    <source>
        <dbReference type="ARBA" id="ARBA00023015"/>
    </source>
</evidence>
<dbReference type="OrthoDB" id="41390at2"/>
<dbReference type="SUPFAM" id="SSF46785">
    <property type="entry name" value="Winged helix' DNA-binding domain"/>
    <property type="match status" value="1"/>
</dbReference>
<gene>
    <name evidence="6" type="ORF">EHO60_09835</name>
</gene>
<sequence>MKFPKEVLQALESSIFSSLEKQTYLPLVERGFSVRFKAGQIVERKVGDPEYAGLVVSGFFRMYLFAESGRQITVRYTKRGDMMGIVGALSEEEKIGEPEETFVQALTDSEILALSFEDLRKYGKRSPELAWAFAKECARRTYAALRELYGVSFTGVRQRLARHLLVNATSGENPPFLSVILSQQNLADSIGTVREVVVRELRSLKQEGLIIGHRNRIEILDPIALHSVSEEGYR</sequence>
<name>A0A4R9GJC6_9LEPT</name>
<dbReference type="InterPro" id="IPR014710">
    <property type="entry name" value="RmlC-like_jellyroll"/>
</dbReference>
<dbReference type="InterPro" id="IPR050397">
    <property type="entry name" value="Env_Response_Regulators"/>
</dbReference>
<accession>A0A4R9GJC6</accession>
<dbReference type="InterPro" id="IPR036388">
    <property type="entry name" value="WH-like_DNA-bd_sf"/>
</dbReference>
<dbReference type="Gene3D" id="2.60.120.10">
    <property type="entry name" value="Jelly Rolls"/>
    <property type="match status" value="1"/>
</dbReference>